<proteinExistence type="predicted"/>
<dbReference type="EMBL" id="NEDP02001349">
    <property type="protein sequence ID" value="OWF53380.1"/>
    <property type="molecule type" value="Genomic_DNA"/>
</dbReference>
<comment type="caution">
    <text evidence="2">The sequence shown here is derived from an EMBL/GenBank/DDBJ whole genome shotgun (WGS) entry which is preliminary data.</text>
</comment>
<evidence type="ECO:0000256" key="1">
    <source>
        <dbReference type="SAM" id="Phobius"/>
    </source>
</evidence>
<feature type="transmembrane region" description="Helical" evidence="1">
    <location>
        <begin position="102"/>
        <end position="127"/>
    </location>
</feature>
<reference evidence="2 3" key="1">
    <citation type="journal article" date="2017" name="Nat. Ecol. Evol.">
        <title>Scallop genome provides insights into evolution of bilaterian karyotype and development.</title>
        <authorList>
            <person name="Wang S."/>
            <person name="Zhang J."/>
            <person name="Jiao W."/>
            <person name="Li J."/>
            <person name="Xun X."/>
            <person name="Sun Y."/>
            <person name="Guo X."/>
            <person name="Huan P."/>
            <person name="Dong B."/>
            <person name="Zhang L."/>
            <person name="Hu X."/>
            <person name="Sun X."/>
            <person name="Wang J."/>
            <person name="Zhao C."/>
            <person name="Wang Y."/>
            <person name="Wang D."/>
            <person name="Huang X."/>
            <person name="Wang R."/>
            <person name="Lv J."/>
            <person name="Li Y."/>
            <person name="Zhang Z."/>
            <person name="Liu B."/>
            <person name="Lu W."/>
            <person name="Hui Y."/>
            <person name="Liang J."/>
            <person name="Zhou Z."/>
            <person name="Hou R."/>
            <person name="Li X."/>
            <person name="Liu Y."/>
            <person name="Li H."/>
            <person name="Ning X."/>
            <person name="Lin Y."/>
            <person name="Zhao L."/>
            <person name="Xing Q."/>
            <person name="Dou J."/>
            <person name="Li Y."/>
            <person name="Mao J."/>
            <person name="Guo H."/>
            <person name="Dou H."/>
            <person name="Li T."/>
            <person name="Mu C."/>
            <person name="Jiang W."/>
            <person name="Fu Q."/>
            <person name="Fu X."/>
            <person name="Miao Y."/>
            <person name="Liu J."/>
            <person name="Yu Q."/>
            <person name="Li R."/>
            <person name="Liao H."/>
            <person name="Li X."/>
            <person name="Kong Y."/>
            <person name="Jiang Z."/>
            <person name="Chourrout D."/>
            <person name="Li R."/>
            <person name="Bao Z."/>
        </authorList>
    </citation>
    <scope>NUCLEOTIDE SEQUENCE [LARGE SCALE GENOMIC DNA]</scope>
    <source>
        <strain evidence="2 3">PY_sf001</strain>
    </source>
</reference>
<keyword evidence="1" id="KW-1133">Transmembrane helix</keyword>
<keyword evidence="1" id="KW-0812">Transmembrane</keyword>
<feature type="transmembrane region" description="Helical" evidence="1">
    <location>
        <begin position="67"/>
        <end position="90"/>
    </location>
</feature>
<sequence length="135" mass="15519">MRHRKGKAKKGSMDVLLDSILEVFIVYLASYLTRGNDNIGPYQRRVYSKYVFILSAFSKMMDMLHTFGYINIEVSAFVFIIGHSCFLKIFGQPEVMCDKWKLTLFTLAIVLSLAFSTTYPLLLAAALKIFPRWLC</sequence>
<organism evidence="2 3">
    <name type="scientific">Mizuhopecten yessoensis</name>
    <name type="common">Japanese scallop</name>
    <name type="synonym">Patinopecten yessoensis</name>
    <dbReference type="NCBI Taxonomy" id="6573"/>
    <lineage>
        <taxon>Eukaryota</taxon>
        <taxon>Metazoa</taxon>
        <taxon>Spiralia</taxon>
        <taxon>Lophotrochozoa</taxon>
        <taxon>Mollusca</taxon>
        <taxon>Bivalvia</taxon>
        <taxon>Autobranchia</taxon>
        <taxon>Pteriomorphia</taxon>
        <taxon>Pectinida</taxon>
        <taxon>Pectinoidea</taxon>
        <taxon>Pectinidae</taxon>
        <taxon>Mizuhopecten</taxon>
    </lineage>
</organism>
<accession>A0A210QX93</accession>
<dbReference type="Proteomes" id="UP000242188">
    <property type="component" value="Unassembled WGS sequence"/>
</dbReference>
<gene>
    <name evidence="2" type="ORF">KP79_PYT10478</name>
</gene>
<name>A0A210QX93_MIZYE</name>
<keyword evidence="3" id="KW-1185">Reference proteome</keyword>
<evidence type="ECO:0000313" key="2">
    <source>
        <dbReference type="EMBL" id="OWF53380.1"/>
    </source>
</evidence>
<keyword evidence="1" id="KW-0472">Membrane</keyword>
<protein>
    <submittedName>
        <fullName evidence="2">Centrosomal protein kizuna</fullName>
    </submittedName>
</protein>
<evidence type="ECO:0000313" key="3">
    <source>
        <dbReference type="Proteomes" id="UP000242188"/>
    </source>
</evidence>
<dbReference type="AlphaFoldDB" id="A0A210QX93"/>